<dbReference type="GO" id="GO:0004879">
    <property type="term" value="F:nuclear receptor activity"/>
    <property type="evidence" value="ECO:0007669"/>
    <property type="project" value="InterPro"/>
</dbReference>
<dbReference type="AlphaFoldDB" id="A0AAD8CML0"/>
<dbReference type="InterPro" id="IPR050234">
    <property type="entry name" value="Nuclear_hormone_rcpt_NR1"/>
</dbReference>
<dbReference type="Gene3D" id="1.10.565.10">
    <property type="entry name" value="Retinoid X Receptor"/>
    <property type="match status" value="1"/>
</dbReference>
<dbReference type="GO" id="GO:0050728">
    <property type="term" value="P:negative regulation of inflammatory response"/>
    <property type="evidence" value="ECO:0007669"/>
    <property type="project" value="TreeGrafter"/>
</dbReference>
<dbReference type="GO" id="GO:0090575">
    <property type="term" value="C:RNA polymerase II transcription regulator complex"/>
    <property type="evidence" value="ECO:0007669"/>
    <property type="project" value="TreeGrafter"/>
</dbReference>
<dbReference type="Proteomes" id="UP001230051">
    <property type="component" value="Unassembled WGS sequence"/>
</dbReference>
<evidence type="ECO:0000313" key="14">
    <source>
        <dbReference type="EMBL" id="KAK1152293.1"/>
    </source>
</evidence>
<keyword evidence="1 11" id="KW-0479">Metal-binding</keyword>
<evidence type="ECO:0000256" key="1">
    <source>
        <dbReference type="ARBA" id="ARBA00022723"/>
    </source>
</evidence>
<keyword evidence="7" id="KW-0010">Activator</keyword>
<sequence length="560" mass="62410">MLAGGGPAPDPVCGKARRHTALVLKRKAVRMREWEESELSMAANSYIAVPDGYCASEPLQYYGEQKQKRGRVEFLPLKECNADVLSDHLSYPLQEADHQLSPFSQYTGMQFSPVLQGAPSSQSCYAPYPYCLQYPEGQYQLGACELGKPSYTLPPELDPSGVPVLPGMAGIPALKRPRLGLRGQEELCVVCGDKASGYHYNALTCEGCKGFFRRSITKKAVYQCKSGGHCEMDMYMRRKCQECRLNKCRAVGMLAECLLTEVQCKSKRLRKNTKQGLDFLCSIKLEDEGPESKQVSSTAQQPAQERMELTSQEQQLLDYVVEAHRRYRAPQEAPRKSRGEAAGPGLGALRLSGTAALHEFTKSLPGFLQLHHDDQAALLRGSVVEAMFLHSAQLYNESAGEGLQRAGADAVGLLWFAGYGTGLDGKPVYSPNPEQDASRHSPAAAGDDVLRPVYNFYRSLRDLNVTEQEYALLAATALLFSDRPFLKSREQVERLQEPLLELLYKFSKLRHPEDPQHFARLLGRLTQLRTLSHNHSGVLSTLRERDHGLPPLLCETWERQ</sequence>
<keyword evidence="3 11" id="KW-0862">Zinc</keyword>
<evidence type="ECO:0000256" key="7">
    <source>
        <dbReference type="ARBA" id="ARBA00023159"/>
    </source>
</evidence>
<dbReference type="PRINTS" id="PR02034">
    <property type="entry name" value="LIVERXRECPTR"/>
</dbReference>
<dbReference type="InterPro" id="IPR000536">
    <property type="entry name" value="Nucl_hrmn_rcpt_lig-bd"/>
</dbReference>
<dbReference type="PROSITE" id="PS00031">
    <property type="entry name" value="NUCLEAR_REC_DBD_1"/>
    <property type="match status" value="1"/>
</dbReference>
<keyword evidence="9 11" id="KW-0675">Receptor</keyword>
<evidence type="ECO:0000256" key="2">
    <source>
        <dbReference type="ARBA" id="ARBA00022771"/>
    </source>
</evidence>
<evidence type="ECO:0000256" key="6">
    <source>
        <dbReference type="ARBA" id="ARBA00023125"/>
    </source>
</evidence>
<keyword evidence="2 11" id="KW-0863">Zinc-finger</keyword>
<dbReference type="PANTHER" id="PTHR24082">
    <property type="entry name" value="NUCLEAR HORMONE RECEPTOR"/>
    <property type="match status" value="1"/>
</dbReference>
<dbReference type="GO" id="GO:0000122">
    <property type="term" value="P:negative regulation of transcription by RNA polymerase II"/>
    <property type="evidence" value="ECO:0007669"/>
    <property type="project" value="TreeGrafter"/>
</dbReference>
<dbReference type="SUPFAM" id="SSF57716">
    <property type="entry name" value="Glucocorticoid receptor-like (DNA-binding domain)"/>
    <property type="match status" value="1"/>
</dbReference>
<evidence type="ECO:0000259" key="12">
    <source>
        <dbReference type="PROSITE" id="PS51030"/>
    </source>
</evidence>
<dbReference type="PROSITE" id="PS51843">
    <property type="entry name" value="NR_LBD"/>
    <property type="match status" value="1"/>
</dbReference>
<evidence type="ECO:0000313" key="15">
    <source>
        <dbReference type="Proteomes" id="UP001230051"/>
    </source>
</evidence>
<protein>
    <submittedName>
        <fullName evidence="14">Bile acid receptor isoform X3</fullName>
    </submittedName>
</protein>
<keyword evidence="6 11" id="KW-0238">DNA-binding</keyword>
<dbReference type="InterPro" id="IPR023257">
    <property type="entry name" value="Liver_X_rcpt"/>
</dbReference>
<evidence type="ECO:0000256" key="4">
    <source>
        <dbReference type="ARBA" id="ARBA00022843"/>
    </source>
</evidence>
<keyword evidence="10 11" id="KW-0539">Nucleus</keyword>
<dbReference type="SUPFAM" id="SSF48508">
    <property type="entry name" value="Nuclear receptor ligand-binding domain"/>
    <property type="match status" value="1"/>
</dbReference>
<evidence type="ECO:0000256" key="5">
    <source>
        <dbReference type="ARBA" id="ARBA00023015"/>
    </source>
</evidence>
<dbReference type="PRINTS" id="PR00398">
    <property type="entry name" value="STRDHORMONER"/>
</dbReference>
<keyword evidence="8 11" id="KW-0804">Transcription</keyword>
<organism evidence="14 15">
    <name type="scientific">Acipenser oxyrinchus oxyrinchus</name>
    <dbReference type="NCBI Taxonomy" id="40147"/>
    <lineage>
        <taxon>Eukaryota</taxon>
        <taxon>Metazoa</taxon>
        <taxon>Chordata</taxon>
        <taxon>Craniata</taxon>
        <taxon>Vertebrata</taxon>
        <taxon>Euteleostomi</taxon>
        <taxon>Actinopterygii</taxon>
        <taxon>Chondrostei</taxon>
        <taxon>Acipenseriformes</taxon>
        <taxon>Acipenseridae</taxon>
        <taxon>Acipenser</taxon>
    </lineage>
</organism>
<comment type="subcellular location">
    <subcellularLocation>
        <location evidence="11">Nucleus</location>
    </subcellularLocation>
</comment>
<evidence type="ECO:0000259" key="13">
    <source>
        <dbReference type="PROSITE" id="PS51843"/>
    </source>
</evidence>
<dbReference type="PANTHER" id="PTHR24082:SF313">
    <property type="entry name" value="NUCLEAR RECEPTOR SUBFAMILY 1, GROUP H, MEMBER 5"/>
    <property type="match status" value="1"/>
</dbReference>
<evidence type="ECO:0000256" key="8">
    <source>
        <dbReference type="ARBA" id="ARBA00023163"/>
    </source>
</evidence>
<evidence type="ECO:0000256" key="3">
    <source>
        <dbReference type="ARBA" id="ARBA00022833"/>
    </source>
</evidence>
<dbReference type="InterPro" id="IPR013088">
    <property type="entry name" value="Znf_NHR/GATA"/>
</dbReference>
<dbReference type="EMBL" id="JAGXEW010000047">
    <property type="protein sequence ID" value="KAK1152293.1"/>
    <property type="molecule type" value="Genomic_DNA"/>
</dbReference>
<dbReference type="GO" id="GO:0000978">
    <property type="term" value="F:RNA polymerase II cis-regulatory region sequence-specific DNA binding"/>
    <property type="evidence" value="ECO:0007669"/>
    <property type="project" value="TreeGrafter"/>
</dbReference>
<dbReference type="GO" id="GO:0030154">
    <property type="term" value="P:cell differentiation"/>
    <property type="evidence" value="ECO:0007669"/>
    <property type="project" value="TreeGrafter"/>
</dbReference>
<comment type="similarity">
    <text evidence="11">Belongs to the nuclear hormone receptor family.</text>
</comment>
<dbReference type="InterPro" id="IPR001723">
    <property type="entry name" value="Nuclear_hrmn_rcpt"/>
</dbReference>
<keyword evidence="4" id="KW-0832">Ubl conjugation</keyword>
<dbReference type="PRINTS" id="PR00047">
    <property type="entry name" value="STROIDFINGER"/>
</dbReference>
<name>A0AAD8CML0_ACIOX</name>
<dbReference type="PROSITE" id="PS51030">
    <property type="entry name" value="NUCLEAR_REC_DBD_2"/>
    <property type="match status" value="1"/>
</dbReference>
<dbReference type="GO" id="GO:0006629">
    <property type="term" value="P:lipid metabolic process"/>
    <property type="evidence" value="ECO:0007669"/>
    <property type="project" value="InterPro"/>
</dbReference>
<dbReference type="SMART" id="SM00399">
    <property type="entry name" value="ZnF_C4"/>
    <property type="match status" value="1"/>
</dbReference>
<evidence type="ECO:0000256" key="11">
    <source>
        <dbReference type="RuleBase" id="RU004334"/>
    </source>
</evidence>
<feature type="domain" description="NR LBD" evidence="13">
    <location>
        <begin position="312"/>
        <end position="560"/>
    </location>
</feature>
<proteinExistence type="inferred from homology"/>
<dbReference type="Gene3D" id="3.30.50.10">
    <property type="entry name" value="Erythroid Transcription Factor GATA-1, subunit A"/>
    <property type="match status" value="1"/>
</dbReference>
<feature type="domain" description="Nuclear receptor" evidence="12">
    <location>
        <begin position="185"/>
        <end position="260"/>
    </location>
</feature>
<evidence type="ECO:0000256" key="10">
    <source>
        <dbReference type="ARBA" id="ARBA00023242"/>
    </source>
</evidence>
<evidence type="ECO:0000256" key="9">
    <source>
        <dbReference type="ARBA" id="ARBA00023170"/>
    </source>
</evidence>
<keyword evidence="5 11" id="KW-0805">Transcription regulation</keyword>
<dbReference type="FunFam" id="3.30.50.10:FF:000098">
    <property type="entry name" value="Farnesoid X receptor beta splice variant 5"/>
    <property type="match status" value="1"/>
</dbReference>
<comment type="caution">
    <text evidence="14">The sequence shown here is derived from an EMBL/GenBank/DDBJ whole genome shotgun (WGS) entry which is preliminary data.</text>
</comment>
<dbReference type="InterPro" id="IPR001628">
    <property type="entry name" value="Znf_hrmn_rcpt"/>
</dbReference>
<reference evidence="14" key="1">
    <citation type="submission" date="2022-02" db="EMBL/GenBank/DDBJ databases">
        <title>Atlantic sturgeon de novo genome assembly.</title>
        <authorList>
            <person name="Stock M."/>
            <person name="Klopp C."/>
            <person name="Guiguen Y."/>
            <person name="Cabau C."/>
            <person name="Parinello H."/>
            <person name="Santidrian Yebra-Pimentel E."/>
            <person name="Kuhl H."/>
            <person name="Dirks R.P."/>
            <person name="Guessner J."/>
            <person name="Wuertz S."/>
            <person name="Du K."/>
            <person name="Schartl M."/>
        </authorList>
    </citation>
    <scope>NUCLEOTIDE SEQUENCE</scope>
    <source>
        <strain evidence="14">STURGEONOMICS-FGT-2020</strain>
        <tissue evidence="14">Whole blood</tissue>
    </source>
</reference>
<dbReference type="Pfam" id="PF00105">
    <property type="entry name" value="zf-C4"/>
    <property type="match status" value="1"/>
</dbReference>
<dbReference type="GO" id="GO:0008270">
    <property type="term" value="F:zinc ion binding"/>
    <property type="evidence" value="ECO:0007669"/>
    <property type="project" value="UniProtKB-KW"/>
</dbReference>
<dbReference type="InterPro" id="IPR035500">
    <property type="entry name" value="NHR-like_dom_sf"/>
</dbReference>
<gene>
    <name evidence="14" type="primary">NR1H4</name>
    <name evidence="14" type="ORF">AOXY_G31535</name>
</gene>
<keyword evidence="15" id="KW-1185">Reference proteome</keyword>
<dbReference type="Pfam" id="PF00104">
    <property type="entry name" value="Hormone_recep"/>
    <property type="match status" value="1"/>
</dbReference>
<accession>A0AAD8CML0</accession>
<dbReference type="SMART" id="SM00430">
    <property type="entry name" value="HOLI"/>
    <property type="match status" value="1"/>
</dbReference>
<dbReference type="GO" id="GO:0045944">
    <property type="term" value="P:positive regulation of transcription by RNA polymerase II"/>
    <property type="evidence" value="ECO:0007669"/>
    <property type="project" value="TreeGrafter"/>
</dbReference>